<feature type="compositionally biased region" description="Polar residues" evidence="1">
    <location>
        <begin position="103"/>
        <end position="114"/>
    </location>
</feature>
<protein>
    <recommendedName>
        <fullName evidence="5">Secreted protein</fullName>
    </recommendedName>
</protein>
<evidence type="ECO:0000256" key="2">
    <source>
        <dbReference type="SAM" id="SignalP"/>
    </source>
</evidence>
<organism evidence="3 4">
    <name type="scientific">Scophthalmus maximus</name>
    <name type="common">Turbot</name>
    <name type="synonym">Psetta maxima</name>
    <dbReference type="NCBI Taxonomy" id="52904"/>
    <lineage>
        <taxon>Eukaryota</taxon>
        <taxon>Metazoa</taxon>
        <taxon>Chordata</taxon>
        <taxon>Craniata</taxon>
        <taxon>Vertebrata</taxon>
        <taxon>Euteleostomi</taxon>
        <taxon>Actinopterygii</taxon>
        <taxon>Neopterygii</taxon>
        <taxon>Teleostei</taxon>
        <taxon>Neoteleostei</taxon>
        <taxon>Acanthomorphata</taxon>
        <taxon>Carangaria</taxon>
        <taxon>Pleuronectiformes</taxon>
        <taxon>Pleuronectoidei</taxon>
        <taxon>Scophthalmidae</taxon>
        <taxon>Scophthalmus</taxon>
    </lineage>
</organism>
<evidence type="ECO:0000313" key="3">
    <source>
        <dbReference type="EMBL" id="KAF0027703.1"/>
    </source>
</evidence>
<feature type="compositionally biased region" description="Basic and acidic residues" evidence="1">
    <location>
        <begin position="115"/>
        <end position="130"/>
    </location>
</feature>
<feature type="chain" id="PRO_5025593138" description="Secreted protein" evidence="2">
    <location>
        <begin position="19"/>
        <end position="130"/>
    </location>
</feature>
<sequence>MRFFANGALLVFCAFSSANMTIHCGLDLVLFVGLHSLHISCTHTRFGELCKRTPRKVDEFGITGKRILTGAMATSQNVRPLIGANPDPCTSRSPERTLARSLLRQTPETLSGNRVSERQRSTEKRNLQIT</sequence>
<reference evidence="3 4" key="1">
    <citation type="submission" date="2019-06" db="EMBL/GenBank/DDBJ databases">
        <title>Draft genomes of female and male turbot (Scophthalmus maximus).</title>
        <authorList>
            <person name="Xu H."/>
            <person name="Xu X.-W."/>
            <person name="Shao C."/>
            <person name="Chen S."/>
        </authorList>
    </citation>
    <scope>NUCLEOTIDE SEQUENCE [LARGE SCALE GENOMIC DNA]</scope>
    <source>
        <strain evidence="3">Ysfricsl-2016a</strain>
        <tissue evidence="3">Blood</tissue>
    </source>
</reference>
<evidence type="ECO:0000256" key="1">
    <source>
        <dbReference type="SAM" id="MobiDB-lite"/>
    </source>
</evidence>
<feature type="region of interest" description="Disordered" evidence="1">
    <location>
        <begin position="102"/>
        <end position="130"/>
    </location>
</feature>
<dbReference type="Proteomes" id="UP000438429">
    <property type="component" value="Unassembled WGS sequence"/>
</dbReference>
<dbReference type="EMBL" id="VEVO01000018">
    <property type="protein sequence ID" value="KAF0027703.1"/>
    <property type="molecule type" value="Genomic_DNA"/>
</dbReference>
<accession>A0A6A4S002</accession>
<proteinExistence type="predicted"/>
<comment type="caution">
    <text evidence="3">The sequence shown here is derived from an EMBL/GenBank/DDBJ whole genome shotgun (WGS) entry which is preliminary data.</text>
</comment>
<evidence type="ECO:0000313" key="4">
    <source>
        <dbReference type="Proteomes" id="UP000438429"/>
    </source>
</evidence>
<name>A0A6A4S002_SCOMX</name>
<dbReference type="AlphaFoldDB" id="A0A6A4S002"/>
<keyword evidence="2" id="KW-0732">Signal</keyword>
<gene>
    <name evidence="3" type="ORF">F2P81_020444</name>
</gene>
<evidence type="ECO:0008006" key="5">
    <source>
        <dbReference type="Google" id="ProtNLM"/>
    </source>
</evidence>
<feature type="signal peptide" evidence="2">
    <location>
        <begin position="1"/>
        <end position="18"/>
    </location>
</feature>